<gene>
    <name evidence="2" type="ORF">FCL54_09565</name>
</gene>
<comment type="caution">
    <text evidence="2">The sequence shown here is derived from an EMBL/GenBank/DDBJ whole genome shotgun (WGS) entry which is preliminary data.</text>
</comment>
<dbReference type="InterPro" id="IPR011249">
    <property type="entry name" value="Metalloenz_LuxS/M16"/>
</dbReference>
<dbReference type="EMBL" id="SWLG01000006">
    <property type="protein sequence ID" value="TLS37391.1"/>
    <property type="molecule type" value="Genomic_DNA"/>
</dbReference>
<proteinExistence type="predicted"/>
<dbReference type="SUPFAM" id="SSF63411">
    <property type="entry name" value="LuxS/MPP-like metallohydrolase"/>
    <property type="match status" value="2"/>
</dbReference>
<evidence type="ECO:0000313" key="3">
    <source>
        <dbReference type="Proteomes" id="UP000308230"/>
    </source>
</evidence>
<reference evidence="2 3" key="1">
    <citation type="submission" date="2019-04" db="EMBL/GenBank/DDBJ databases">
        <title>Bacillus caeni sp. nov., a bacterium isolated from mangrove sediment.</title>
        <authorList>
            <person name="Huang H."/>
            <person name="Mo K."/>
            <person name="Hu Y."/>
        </authorList>
    </citation>
    <scope>NUCLEOTIDE SEQUENCE [LARGE SCALE GENOMIC DNA]</scope>
    <source>
        <strain evidence="2 3">HB172195</strain>
    </source>
</reference>
<dbReference type="Proteomes" id="UP000308230">
    <property type="component" value="Unassembled WGS sequence"/>
</dbReference>
<accession>A0A5R9F2W0</accession>
<sequence length="425" mass="48639">MTLIQHEATVLDGIKLHTIQTDKYKTNTVVLQMKAPLKKDTVTKRALLPYVLQSGTENLPSTKQVRRKLEELYGASLYVDLAKKGDFHVISIRMDISNEKFLSEQSKILSDGLQLLSEILLNPKTEQGSFDSAIVQKEKRTLKQRIQSIYDDKMRYSNMRLTKEMFPDEPFGLHIYGELDMVDSITGKELYEYYQKAIQEDSIDLYLVGDLEKHNVSEIVKKTFSLGRRGTEEGAVTEKAALDVTENEVIESQDIKQGKLHMGYRTGISYKDEQYYALQVFNGIFGGFSHSKLFRNVREKESLAYYAASRYESHKGLLIVMSGIETKNYDKTVSIIKEQLEAMRSGDFSEEEMGQTKTMINNQLLETIDDAKGMVELLYHEEIAGYSRPMEDWLDGIEKVTKEKVVDVAKQITLDTVYFLKGEEA</sequence>
<dbReference type="Pfam" id="PF05193">
    <property type="entry name" value="Peptidase_M16_C"/>
    <property type="match status" value="1"/>
</dbReference>
<evidence type="ECO:0000313" key="2">
    <source>
        <dbReference type="EMBL" id="TLS37391.1"/>
    </source>
</evidence>
<protein>
    <submittedName>
        <fullName evidence="2">Insulinase family protein</fullName>
    </submittedName>
</protein>
<dbReference type="PANTHER" id="PTHR11851:SF186">
    <property type="entry name" value="INACTIVE METALLOPROTEASE YMFF-RELATED"/>
    <property type="match status" value="1"/>
</dbReference>
<dbReference type="GO" id="GO:0046872">
    <property type="term" value="F:metal ion binding"/>
    <property type="evidence" value="ECO:0007669"/>
    <property type="project" value="InterPro"/>
</dbReference>
<dbReference type="PANTHER" id="PTHR11851">
    <property type="entry name" value="METALLOPROTEASE"/>
    <property type="match status" value="1"/>
</dbReference>
<dbReference type="InterPro" id="IPR050361">
    <property type="entry name" value="MPP/UQCRC_Complex"/>
</dbReference>
<dbReference type="RefSeq" id="WP_138125779.1">
    <property type="nucleotide sequence ID" value="NZ_SWLG01000006.1"/>
</dbReference>
<dbReference type="NCBIfam" id="NF047422">
    <property type="entry name" value="YfmF_fam"/>
    <property type="match status" value="1"/>
</dbReference>
<dbReference type="InterPro" id="IPR007863">
    <property type="entry name" value="Peptidase_M16_C"/>
</dbReference>
<name>A0A5R9F2W0_9BACL</name>
<dbReference type="Gene3D" id="3.30.830.10">
    <property type="entry name" value="Metalloenzyme, LuxS/M16 peptidase-like"/>
    <property type="match status" value="2"/>
</dbReference>
<organism evidence="2 3">
    <name type="scientific">Exobacillus caeni</name>
    <dbReference type="NCBI Taxonomy" id="2574798"/>
    <lineage>
        <taxon>Bacteria</taxon>
        <taxon>Bacillati</taxon>
        <taxon>Bacillota</taxon>
        <taxon>Bacilli</taxon>
        <taxon>Bacillales</taxon>
        <taxon>Guptibacillaceae</taxon>
        <taxon>Exobacillus</taxon>
    </lineage>
</organism>
<evidence type="ECO:0000259" key="1">
    <source>
        <dbReference type="Pfam" id="PF05193"/>
    </source>
</evidence>
<keyword evidence="3" id="KW-1185">Reference proteome</keyword>
<dbReference type="AlphaFoldDB" id="A0A5R9F2W0"/>
<feature type="domain" description="Peptidase M16 C-terminal" evidence="1">
    <location>
        <begin position="184"/>
        <end position="358"/>
    </location>
</feature>
<dbReference type="OrthoDB" id="9762085at2"/>